<keyword evidence="3 7" id="KW-0812">Transmembrane</keyword>
<keyword evidence="4 7" id="KW-1133">Transmembrane helix</keyword>
<dbReference type="GeneID" id="92362432"/>
<feature type="compositionally biased region" description="Basic and acidic residues" evidence="6">
    <location>
        <begin position="698"/>
        <end position="713"/>
    </location>
</feature>
<dbReference type="GO" id="GO:0016020">
    <property type="term" value="C:membrane"/>
    <property type="evidence" value="ECO:0007669"/>
    <property type="project" value="UniProtKB-SubCell"/>
</dbReference>
<feature type="transmembrane region" description="Helical" evidence="7">
    <location>
        <begin position="577"/>
        <end position="595"/>
    </location>
</feature>
<dbReference type="RefSeq" id="XP_067065209.1">
    <property type="nucleotide sequence ID" value="XM_067208498.1"/>
</dbReference>
<evidence type="ECO:0000313" key="9">
    <source>
        <dbReference type="Proteomes" id="UP000674143"/>
    </source>
</evidence>
<feature type="region of interest" description="Disordered" evidence="6">
    <location>
        <begin position="1"/>
        <end position="21"/>
    </location>
</feature>
<evidence type="ECO:0000256" key="1">
    <source>
        <dbReference type="ARBA" id="ARBA00004141"/>
    </source>
</evidence>
<feature type="transmembrane region" description="Helical" evidence="7">
    <location>
        <begin position="607"/>
        <end position="630"/>
    </location>
</feature>
<feature type="transmembrane region" description="Helical" evidence="7">
    <location>
        <begin position="510"/>
        <end position="530"/>
    </location>
</feature>
<feature type="transmembrane region" description="Helical" evidence="7">
    <location>
        <begin position="650"/>
        <end position="671"/>
    </location>
</feature>
<protein>
    <recommendedName>
        <fullName evidence="10">Folate/biopterin transporter</fullName>
    </recommendedName>
</protein>
<gene>
    <name evidence="8" type="ORF">LSCM4_06581</name>
</gene>
<feature type="transmembrane region" description="Helical" evidence="7">
    <location>
        <begin position="537"/>
        <end position="557"/>
    </location>
</feature>
<keyword evidence="5 7" id="KW-0472">Membrane</keyword>
<feature type="region of interest" description="Disordered" evidence="6">
    <location>
        <begin position="698"/>
        <end position="731"/>
    </location>
</feature>
<dbReference type="PANTHER" id="PTHR31585:SF51">
    <property type="entry name" value="TRANSPORTER, PUTATIVE-RELATED"/>
    <property type="match status" value="1"/>
</dbReference>
<evidence type="ECO:0008006" key="10">
    <source>
        <dbReference type="Google" id="ProtNLM"/>
    </source>
</evidence>
<name>A0A836HK75_9TRYP</name>
<dbReference type="Pfam" id="PF03092">
    <property type="entry name" value="BT1"/>
    <property type="match status" value="1"/>
</dbReference>
<organism evidence="8 9">
    <name type="scientific">Leishmania orientalis</name>
    <dbReference type="NCBI Taxonomy" id="2249476"/>
    <lineage>
        <taxon>Eukaryota</taxon>
        <taxon>Discoba</taxon>
        <taxon>Euglenozoa</taxon>
        <taxon>Kinetoplastea</taxon>
        <taxon>Metakinetoplastina</taxon>
        <taxon>Trypanosomatida</taxon>
        <taxon>Trypanosomatidae</taxon>
        <taxon>Leishmaniinae</taxon>
        <taxon>Leishmania</taxon>
    </lineage>
</organism>
<accession>A0A836HK75</accession>
<feature type="transmembrane region" description="Helical" evidence="7">
    <location>
        <begin position="253"/>
        <end position="274"/>
    </location>
</feature>
<evidence type="ECO:0000256" key="5">
    <source>
        <dbReference type="ARBA" id="ARBA00023136"/>
    </source>
</evidence>
<dbReference type="PANTHER" id="PTHR31585">
    <property type="entry name" value="FOLATE-BIOPTERIN TRANSPORTER 1, CHLOROPLASTIC"/>
    <property type="match status" value="1"/>
</dbReference>
<feature type="transmembrane region" description="Helical" evidence="7">
    <location>
        <begin position="158"/>
        <end position="176"/>
    </location>
</feature>
<dbReference type="NCBIfam" id="TIGR00788">
    <property type="entry name" value="fbt"/>
    <property type="match status" value="1"/>
</dbReference>
<comment type="subcellular location">
    <subcellularLocation>
        <location evidence="1">Membrane</location>
        <topology evidence="1">Multi-pass membrane protein</topology>
    </subcellularLocation>
</comment>
<dbReference type="AlphaFoldDB" id="A0A836HK75"/>
<comment type="caution">
    <text evidence="8">The sequence shown here is derived from an EMBL/GenBank/DDBJ whole genome shotgun (WGS) entry which is preliminary data.</text>
</comment>
<dbReference type="KEGG" id="loi:92362432"/>
<keyword evidence="2" id="KW-0813">Transport</keyword>
<evidence type="ECO:0000256" key="4">
    <source>
        <dbReference type="ARBA" id="ARBA00022989"/>
    </source>
</evidence>
<evidence type="ECO:0000256" key="7">
    <source>
        <dbReference type="SAM" id="Phobius"/>
    </source>
</evidence>
<dbReference type="Proteomes" id="UP000674143">
    <property type="component" value="Unassembled WGS sequence"/>
</dbReference>
<evidence type="ECO:0000313" key="8">
    <source>
        <dbReference type="EMBL" id="KAG5485625.1"/>
    </source>
</evidence>
<evidence type="ECO:0000256" key="3">
    <source>
        <dbReference type="ARBA" id="ARBA00022692"/>
    </source>
</evidence>
<feature type="transmembrane region" description="Helical" evidence="7">
    <location>
        <begin position="222"/>
        <end position="241"/>
    </location>
</feature>
<feature type="transmembrane region" description="Helical" evidence="7">
    <location>
        <begin position="471"/>
        <end position="490"/>
    </location>
</feature>
<feature type="transmembrane region" description="Helical" evidence="7">
    <location>
        <begin position="415"/>
        <end position="435"/>
    </location>
</feature>
<proteinExistence type="predicted"/>
<feature type="region of interest" description="Disordered" evidence="6">
    <location>
        <begin position="318"/>
        <end position="337"/>
    </location>
</feature>
<dbReference type="InterPro" id="IPR039309">
    <property type="entry name" value="BT1"/>
</dbReference>
<evidence type="ECO:0000256" key="2">
    <source>
        <dbReference type="ARBA" id="ARBA00022448"/>
    </source>
</evidence>
<dbReference type="EMBL" id="JAFHLR010000010">
    <property type="protein sequence ID" value="KAG5485625.1"/>
    <property type="molecule type" value="Genomic_DNA"/>
</dbReference>
<reference evidence="9" key="1">
    <citation type="journal article" date="2021" name="Microbiol. Resour. Announc.">
        <title>LGAAP: Leishmaniinae Genome Assembly and Annotation Pipeline.</title>
        <authorList>
            <person name="Almutairi H."/>
            <person name="Urbaniak M.D."/>
            <person name="Bates M.D."/>
            <person name="Jariyapan N."/>
            <person name="Kwakye-Nuako G."/>
            <person name="Thomaz-Soccol V."/>
            <person name="Al-Salem W.S."/>
            <person name="Dillon R.J."/>
            <person name="Bates P.A."/>
            <person name="Gatherer D."/>
        </authorList>
    </citation>
    <scope>NUCLEOTIDE SEQUENCE [LARGE SCALE GENOMIC DNA]</scope>
</reference>
<keyword evidence="9" id="KW-1185">Reference proteome</keyword>
<dbReference type="InterPro" id="IPR004324">
    <property type="entry name" value="FBT"/>
</dbReference>
<evidence type="ECO:0000256" key="6">
    <source>
        <dbReference type="SAM" id="MobiDB-lite"/>
    </source>
</evidence>
<sequence>MMVRSSLEGSREEGGGGGAPEVCSFYESAPATARSMEQEPPVPEDGCRIRADGAVLHPQAEALFTACPWLRRVPVVGVAMEGYGPKLITALCFTYFSCKGVAAEIIDLSRQPMFMKRYVVDAKRFQRLAAICGTGWSMKAFVAAFTDTFALMGYTKRWYMLISCIMGGSFSLGYALLPAKPLSADVAAAFIFLSTFGKSSVDILSEGHYSRLMRRNPHPGPELVGCVWLCILLGTLVASVIQGPLSDHGKAQVGVSISSALQFATGIFFVLNWYGEKTNRMERLQDLLDTKAALAKARAEARWGSPYSDGEAVAAKKDLHPEGQNPPTPVQSSETNTRQIQQGIVGVDDELVGLPSCDAGEDARERRGVPTFSYNEVVVGEGDHDEVVAEGMHIPQCLFGVFEVNIQVVRQNWRVVLYSVVMTCSVLSMVCVTILGTTWDLMYVSIVISFACCACAFFALPLVIAKAQVFVYLNSLLYLQLPGALDSFYLADASCLPGGPHFSYVFYNTVSAVISNIGGLLGIFFFMSIFLRMNFQVTMSINVILIVVASFFDIIIVERWNVHIGIPDHAMYLCGDSIIYRICSMFTTMPCIILMSRLCPRGSESMIYALMSGFSNFGQAMSTVLGSLLIETRWPVNTQSVPCDFSNVRWLVITGHLCCPLLIIPLSFLLLPRARICDEIDINGQLIMAQVKSECTKERQRQQHISPREEHRGTNANAPDALPGARSSLGP</sequence>
<reference evidence="9" key="2">
    <citation type="journal article" date="2021" name="Sci. Data">
        <title>Chromosome-scale genome sequencing, assembly and annotation of six genomes from subfamily Leishmaniinae.</title>
        <authorList>
            <person name="Almutairi H."/>
            <person name="Urbaniak M.D."/>
            <person name="Bates M.D."/>
            <person name="Jariyapan N."/>
            <person name="Kwakye-Nuako G."/>
            <person name="Thomaz Soccol V."/>
            <person name="Al-Salem W.S."/>
            <person name="Dillon R.J."/>
            <person name="Bates P.A."/>
            <person name="Gatherer D."/>
        </authorList>
    </citation>
    <scope>NUCLEOTIDE SEQUENCE [LARGE SCALE GENOMIC DNA]</scope>
</reference>
<feature type="transmembrane region" description="Helical" evidence="7">
    <location>
        <begin position="441"/>
        <end position="464"/>
    </location>
</feature>